<dbReference type="Proteomes" id="UP000505210">
    <property type="component" value="Chromosome"/>
</dbReference>
<dbReference type="GO" id="GO:0099604">
    <property type="term" value="F:ligand-gated calcium channel activity"/>
    <property type="evidence" value="ECO:0007669"/>
    <property type="project" value="TreeGrafter"/>
</dbReference>
<dbReference type="AlphaFoldDB" id="A0A6M8BFL2"/>
<dbReference type="EMBL" id="CP053661">
    <property type="protein sequence ID" value="QKD85022.1"/>
    <property type="molecule type" value="Genomic_DNA"/>
</dbReference>
<dbReference type="PANTHER" id="PTHR13800">
    <property type="entry name" value="TRANSIENT RECEPTOR POTENTIAL CATION CHANNEL, SUBFAMILY M, MEMBER 6"/>
    <property type="match status" value="1"/>
</dbReference>
<organism evidence="2 3">
    <name type="scientific">Thermoleptolyngbya sichuanensis A183</name>
    <dbReference type="NCBI Taxonomy" id="2737172"/>
    <lineage>
        <taxon>Bacteria</taxon>
        <taxon>Bacillati</taxon>
        <taxon>Cyanobacteriota</taxon>
        <taxon>Cyanophyceae</taxon>
        <taxon>Oculatellales</taxon>
        <taxon>Oculatellaceae</taxon>
        <taxon>Thermoleptolyngbya</taxon>
        <taxon>Thermoleptolyngbya sichuanensis</taxon>
    </lineage>
</organism>
<dbReference type="InterPro" id="IPR041482">
    <property type="entry name" value="LSDAT_prok"/>
</dbReference>
<dbReference type="KEGG" id="theu:HPC62_17340"/>
<feature type="domain" description="LSDAT prokaryote" evidence="1">
    <location>
        <begin position="39"/>
        <end position="231"/>
    </location>
</feature>
<name>A0A6M8BFL2_9CYAN</name>
<protein>
    <recommendedName>
        <fullName evidence="1">LSDAT prokaryote domain-containing protein</fullName>
    </recommendedName>
</protein>
<gene>
    <name evidence="2" type="ORF">HPC62_17340</name>
</gene>
<keyword evidence="3" id="KW-1185">Reference proteome</keyword>
<sequence>MENRFDIQFEDGAVAAVLRAEADRELPLVLDQLGLVKKRPVLVVVGGAGKLSREDQAQVRSLFVKVLAPLAETLGAAVIDGGTDTGIMRMMGQARRRTHGSFPLIGIAPEQMAILPGGRASHPDAANLEPNHTHFVLVPGRYWGDESAWIARLASALSDGFPSLTVLINGGEVTWSDASHNVGQGRPLLVVAGSGRTADALADALAGKITDERARKLVASGLMQAVDLRSSEKLSCVIHEILSSKILS</sequence>
<evidence type="ECO:0000259" key="1">
    <source>
        <dbReference type="Pfam" id="PF18171"/>
    </source>
</evidence>
<proteinExistence type="predicted"/>
<accession>A0A6M8BFL2</accession>
<dbReference type="GO" id="GO:0005886">
    <property type="term" value="C:plasma membrane"/>
    <property type="evidence" value="ECO:0007669"/>
    <property type="project" value="TreeGrafter"/>
</dbReference>
<reference evidence="2 3" key="1">
    <citation type="submission" date="2020-05" db="EMBL/GenBank/DDBJ databases">
        <title>Complete genome sequence of of a novel Thermoleptolyngbya strain isolated from hot springs of Ganzi, Sichuan China.</title>
        <authorList>
            <person name="Tang J."/>
            <person name="Daroch M."/>
            <person name="Li L."/>
            <person name="Waleron K."/>
            <person name="Waleron M."/>
            <person name="Waleron M."/>
        </authorList>
    </citation>
    <scope>NUCLEOTIDE SEQUENCE [LARGE SCALE GENOMIC DNA]</scope>
    <source>
        <strain evidence="2 3">PKUAC-SCTA183</strain>
    </source>
</reference>
<evidence type="ECO:0000313" key="3">
    <source>
        <dbReference type="Proteomes" id="UP000505210"/>
    </source>
</evidence>
<dbReference type="InterPro" id="IPR050927">
    <property type="entry name" value="TRPM"/>
</dbReference>
<evidence type="ECO:0000313" key="2">
    <source>
        <dbReference type="EMBL" id="QKD85022.1"/>
    </source>
</evidence>
<dbReference type="Pfam" id="PF18171">
    <property type="entry name" value="LSDAT_prok"/>
    <property type="match status" value="1"/>
</dbReference>
<dbReference type="PANTHER" id="PTHR13800:SF12">
    <property type="entry name" value="TRANSIENT RECEPTOR POTENTIAL CATION CHANNEL SUBFAMILY M MEMBER-LIKE 2"/>
    <property type="match status" value="1"/>
</dbReference>